<dbReference type="AlphaFoldDB" id="W0PAK7"/>
<dbReference type="OrthoDB" id="9779763at2"/>
<keyword evidence="4" id="KW-1185">Reference proteome</keyword>
<name>W0PAK7_ADVMD</name>
<keyword evidence="2 3" id="KW-0413">Isomerase</keyword>
<protein>
    <submittedName>
        <fullName evidence="3">Putative methylitaconate isomerase</fullName>
    </submittedName>
</protein>
<dbReference type="Gene3D" id="3.10.310.10">
    <property type="entry name" value="Diaminopimelate Epimerase, Chain A, domain 1"/>
    <property type="match status" value="2"/>
</dbReference>
<dbReference type="InterPro" id="IPR007400">
    <property type="entry name" value="PrpF-like"/>
</dbReference>
<dbReference type="HOGENOM" id="CLU_026443_2_1_4"/>
<dbReference type="GO" id="GO:0016853">
    <property type="term" value="F:isomerase activity"/>
    <property type="evidence" value="ECO:0007669"/>
    <property type="project" value="UniProtKB-KW"/>
</dbReference>
<organism evidence="3 4">
    <name type="scientific">Advenella mimigardefordensis (strain DSM 17166 / LMG 22922 / DPN7)</name>
    <dbReference type="NCBI Taxonomy" id="1247726"/>
    <lineage>
        <taxon>Bacteria</taxon>
        <taxon>Pseudomonadati</taxon>
        <taxon>Pseudomonadota</taxon>
        <taxon>Betaproteobacteria</taxon>
        <taxon>Burkholderiales</taxon>
        <taxon>Alcaligenaceae</taxon>
    </lineage>
</organism>
<accession>W0PAK7</accession>
<comment type="similarity">
    <text evidence="1">Belongs to the PrpF family.</text>
</comment>
<dbReference type="Proteomes" id="UP000019095">
    <property type="component" value="Chromosome"/>
</dbReference>
<dbReference type="PATRIC" id="fig|1247726.3.peg.472"/>
<evidence type="ECO:0000313" key="3">
    <source>
        <dbReference type="EMBL" id="AHG62532.1"/>
    </source>
</evidence>
<dbReference type="STRING" id="1247726.MIM_c04300"/>
<evidence type="ECO:0000256" key="1">
    <source>
        <dbReference type="ARBA" id="ARBA00007673"/>
    </source>
</evidence>
<dbReference type="SUPFAM" id="SSF54506">
    <property type="entry name" value="Diaminopimelate epimerase-like"/>
    <property type="match status" value="2"/>
</dbReference>
<proteinExistence type="inferred from homology"/>
<sequence>MNKSATSSQAEQRAVPCVILRGGTSKGLYFHEEHVPAPGEQRDHFLRAVMGSPDILQINGLGGSRLITSKIAIVKRSERDDADIDYTYAQVVPDRDVVSYAGNCGNISSGVGSFAIDEGLVEALEPITQVRIFNTNTQKILVAHVPVSGGMARIHGNFAIPGVPGTGAEIFMDYRQTAGAKTGRLLPTGSPQDVIGLDDGTRLNVTLGDLANPCVFMRAQDLGLSGNEMPEQINENTSLLTRLKEVRGKAAVLAGFCRDWTEAEKKSPSLPLVVIVAPSEDYSDMNGKAVAQNDMDLRARLVFYNKCHESMAGTGSMCTAAMSRVPNTIVNLTARNTDGDTLRIGHPLGVMHVVADAAYDATQESVRFTRLGFSRTARRIMSGNVYIPNEQVSGDNE</sequence>
<dbReference type="PANTHER" id="PTHR43709:SF2">
    <property type="entry name" value="DUF453 DOMAIN PROTEIN (AFU_ORTHOLOGUE AFUA_6G00360)"/>
    <property type="match status" value="1"/>
</dbReference>
<evidence type="ECO:0000313" key="4">
    <source>
        <dbReference type="Proteomes" id="UP000019095"/>
    </source>
</evidence>
<reference evidence="3 4" key="1">
    <citation type="journal article" date="2014" name="Microbiology">
        <title>Unravelling the complete genome sequence of Advenella mimigardefordensis strain DPN7T and novel insights in the catabolism of the xenobiotic polythioester precursor 3,3'-dithiodipropionate.</title>
        <authorList>
            <person name="Wubbeler J.H."/>
            <person name="Hiessl S."/>
            <person name="Schuldes J."/>
            <person name="Thurmer A."/>
            <person name="Daniel R."/>
            <person name="Steinbuchel A."/>
        </authorList>
    </citation>
    <scope>NUCLEOTIDE SEQUENCE [LARGE SCALE GENOMIC DNA]</scope>
    <source>
        <strain evidence="4">DSM 17166 / LMG 22922 / DPN7</strain>
    </source>
</reference>
<gene>
    <name evidence="3" type="ORF">MIM_c04300</name>
</gene>
<dbReference type="RefSeq" id="WP_025371138.1">
    <property type="nucleotide sequence ID" value="NZ_CP003915.1"/>
</dbReference>
<dbReference type="EMBL" id="CP003915">
    <property type="protein sequence ID" value="AHG62532.1"/>
    <property type="molecule type" value="Genomic_DNA"/>
</dbReference>
<dbReference type="Pfam" id="PF04303">
    <property type="entry name" value="PrpF"/>
    <property type="match status" value="1"/>
</dbReference>
<dbReference type="PANTHER" id="PTHR43709">
    <property type="entry name" value="ACONITATE ISOMERASE-RELATED"/>
    <property type="match status" value="1"/>
</dbReference>
<evidence type="ECO:0000256" key="2">
    <source>
        <dbReference type="ARBA" id="ARBA00023235"/>
    </source>
</evidence>
<dbReference type="eggNOG" id="COG2828">
    <property type="taxonomic scope" value="Bacteria"/>
</dbReference>
<dbReference type="KEGG" id="amim:MIM_c04300"/>